<evidence type="ECO:0000256" key="2">
    <source>
        <dbReference type="ARBA" id="ARBA00022729"/>
    </source>
</evidence>
<evidence type="ECO:0000313" key="12">
    <source>
        <dbReference type="EMBL" id="SEL01174.1"/>
    </source>
</evidence>
<dbReference type="SUPFAM" id="SSF49785">
    <property type="entry name" value="Galactose-binding domain-like"/>
    <property type="match status" value="1"/>
</dbReference>
<keyword evidence="2 9" id="KW-0732">Signal</keyword>
<feature type="domain" description="Glycoside hydrolase family 9" evidence="10">
    <location>
        <begin position="367"/>
        <end position="894"/>
    </location>
</feature>
<dbReference type="CDD" id="cd02850">
    <property type="entry name" value="E_set_Cellulase_N"/>
    <property type="match status" value="1"/>
</dbReference>
<dbReference type="Pfam" id="PF02927">
    <property type="entry name" value="CelD_N"/>
    <property type="match status" value="1"/>
</dbReference>
<evidence type="ECO:0000259" key="11">
    <source>
        <dbReference type="Pfam" id="PF02927"/>
    </source>
</evidence>
<dbReference type="SUPFAM" id="SSF49265">
    <property type="entry name" value="Fibronectin type III"/>
    <property type="match status" value="1"/>
</dbReference>
<dbReference type="Proteomes" id="UP000186015">
    <property type="component" value="Unassembled WGS sequence"/>
</dbReference>
<dbReference type="InterPro" id="IPR014756">
    <property type="entry name" value="Ig_E-set"/>
</dbReference>
<name>A0A1H7LQE0_RUMAL</name>
<dbReference type="InterPro" id="IPR008928">
    <property type="entry name" value="6-hairpin_glycosidase_sf"/>
</dbReference>
<dbReference type="SUPFAM" id="SSF48208">
    <property type="entry name" value="Six-hairpin glycosidases"/>
    <property type="match status" value="1"/>
</dbReference>
<accession>A0A1H7LQE0</accession>
<feature type="signal peptide" evidence="9">
    <location>
        <begin position="1"/>
        <end position="32"/>
    </location>
</feature>
<protein>
    <recommendedName>
        <fullName evidence="9">Endoglucanase</fullName>
        <ecNumber evidence="9">3.2.1.4</ecNumber>
    </recommendedName>
</protein>
<evidence type="ECO:0000256" key="1">
    <source>
        <dbReference type="ARBA" id="ARBA00007072"/>
    </source>
</evidence>
<dbReference type="InterPro" id="IPR001701">
    <property type="entry name" value="Glyco_hydro_9"/>
</dbReference>
<dbReference type="RefSeq" id="WP_074833846.1">
    <property type="nucleotide sequence ID" value="NZ_FOAT01000009.1"/>
</dbReference>
<comment type="similarity">
    <text evidence="1 8 9">Belongs to the glycosyl hydrolase 9 (cellulase E) family.</text>
</comment>
<dbReference type="Gene3D" id="2.60.40.10">
    <property type="entry name" value="Immunoglobulins"/>
    <property type="match status" value="2"/>
</dbReference>
<keyword evidence="7 8" id="KW-0624">Polysaccharide degradation</keyword>
<dbReference type="InterPro" id="IPR036116">
    <property type="entry name" value="FN3_sf"/>
</dbReference>
<dbReference type="GO" id="GO:0008810">
    <property type="term" value="F:cellulase activity"/>
    <property type="evidence" value="ECO:0007669"/>
    <property type="project" value="UniProtKB-EC"/>
</dbReference>
<dbReference type="OrthoDB" id="9758662at2"/>
<evidence type="ECO:0000256" key="9">
    <source>
        <dbReference type="RuleBase" id="RU361166"/>
    </source>
</evidence>
<evidence type="ECO:0000256" key="3">
    <source>
        <dbReference type="ARBA" id="ARBA00022801"/>
    </source>
</evidence>
<dbReference type="InterPro" id="IPR013783">
    <property type="entry name" value="Ig-like_fold"/>
</dbReference>
<feature type="active site" evidence="8">
    <location>
        <position position="873"/>
    </location>
</feature>
<feature type="chain" id="PRO_5010000406" description="Endoglucanase" evidence="9">
    <location>
        <begin position="33"/>
        <end position="1008"/>
    </location>
</feature>
<keyword evidence="4 9" id="KW-0136">Cellulose degradation</keyword>
<evidence type="ECO:0000256" key="8">
    <source>
        <dbReference type="PROSITE-ProRule" id="PRU10060"/>
    </source>
</evidence>
<keyword evidence="3 8" id="KW-0378">Hydrolase</keyword>
<comment type="catalytic activity">
    <reaction evidence="9">
        <text>Endohydrolysis of (1-&gt;4)-beta-D-glucosidic linkages in cellulose, lichenin and cereal beta-D-glucans.</text>
        <dbReference type="EC" id="3.2.1.4"/>
    </reaction>
</comment>
<reference evidence="12 13" key="1">
    <citation type="submission" date="2016-10" db="EMBL/GenBank/DDBJ databases">
        <authorList>
            <person name="de Groot N.N."/>
        </authorList>
    </citation>
    <scope>NUCLEOTIDE SEQUENCE [LARGE SCALE GENOMIC DNA]</scope>
    <source>
        <strain evidence="12 13">KH2T6</strain>
    </source>
</reference>
<gene>
    <name evidence="12" type="ORF">SAMN05216469_109116</name>
</gene>
<dbReference type="InterPro" id="IPR012341">
    <property type="entry name" value="6hp_glycosidase-like_sf"/>
</dbReference>
<dbReference type="PANTHER" id="PTHR22298">
    <property type="entry name" value="ENDO-1,4-BETA-GLUCANASE"/>
    <property type="match status" value="1"/>
</dbReference>
<evidence type="ECO:0000259" key="10">
    <source>
        <dbReference type="Pfam" id="PF00759"/>
    </source>
</evidence>
<organism evidence="12 13">
    <name type="scientific">Ruminococcus albus</name>
    <dbReference type="NCBI Taxonomy" id="1264"/>
    <lineage>
        <taxon>Bacteria</taxon>
        <taxon>Bacillati</taxon>
        <taxon>Bacillota</taxon>
        <taxon>Clostridia</taxon>
        <taxon>Eubacteriales</taxon>
        <taxon>Oscillospiraceae</taxon>
        <taxon>Ruminococcus</taxon>
    </lineage>
</organism>
<evidence type="ECO:0000256" key="4">
    <source>
        <dbReference type="ARBA" id="ARBA00023001"/>
    </source>
</evidence>
<evidence type="ECO:0000313" key="13">
    <source>
        <dbReference type="Proteomes" id="UP000186015"/>
    </source>
</evidence>
<evidence type="ECO:0000256" key="6">
    <source>
        <dbReference type="ARBA" id="ARBA00023295"/>
    </source>
</evidence>
<dbReference type="SUPFAM" id="SSF81296">
    <property type="entry name" value="E set domains"/>
    <property type="match status" value="1"/>
</dbReference>
<feature type="active site" evidence="8">
    <location>
        <position position="882"/>
    </location>
</feature>
<dbReference type="InterPro" id="IPR033126">
    <property type="entry name" value="Glyco_hydro_9_Asp/Glu_AS"/>
</dbReference>
<dbReference type="EC" id="3.2.1.4" evidence="9"/>
<keyword evidence="6 8" id="KW-0326">Glycosidase</keyword>
<dbReference type="AlphaFoldDB" id="A0A1H7LQE0"/>
<dbReference type="Pfam" id="PF00759">
    <property type="entry name" value="Glyco_hydro_9"/>
    <property type="match status" value="1"/>
</dbReference>
<feature type="domain" description="Cellulase Ig-like" evidence="11">
    <location>
        <begin position="213"/>
        <end position="313"/>
    </location>
</feature>
<sequence>MQNPMKKIASGLLASVVSLSTASALIPMSASASQMLGQTDFDAGVGLPWHTCETNPAKQSFDISGGTYNVEIINNDGPESRWDLQLRHRGLKIKKGQTYKVHWEVDSTSDGEMYTKIGNYGGTVEVWHNNCTDGTFNQCWDCVPIKKGHNEFDATFTADETVEVAEWAFHYGGQGLYQSKDCFPNGTVLKFDNLSLEGPDAWPTDNEMGVVRPESNVRLNQLGYYPNLSKKASYVTDASSPLQYEIRDKSGNVKYTGTTTVFGSDPDSGTGKTTSVSLGSQSVTRLKDSGAYVHIIDFSKFTTTGTYYIYVKDTVGVSGTQVLLDKGANDTKRSGNDLLWTNPQTKKQYVMNKSHEFEISNSVYSTQLLKDSMNYFYQNRSGVPIESQYITSGDKSELAHTKYGHNPDTAYVQSKWVKSYDSEGSDVEKSKSINGTGGWYDAGDHGKYVVNGGISVWTLQNDYEFTKKNGTTKKWTDGTIAIPENGDKAPDILDEARVELEWMFKMIDSNGFVYHKLHDHKWTGLATKSWDYDKETMENGEKGWGTIRIVKPATYAATFNMIACAAQAARLWKGIDDSFANECLSNAKKSWTAIMAKESKWNIKKGDSSTDPYFAPLDQAIGGGAYGDTYVGDDAYWAACELFATTGDSTYYNFLKKYSNPNDTSGKDKAFSLTTSLGGGENNGSFSSFNWGCTSGLGTLSLYLNPSKLSSSEQSAIKSSITSAGDTYLAQQAKQGMGIPYKGATFEDAINIGEGIKITGYEWGSNSFVINNAMVLAYAYDASKGSKYLNGAAEALDYIYGRNGLGFSYVSGYGDKTMEWPHHRFWSKGVDPTFPKAPDGVLSGGPGAGMQDPYIGGLGYKRGTLANQKCYVDSAESWSVNEVTINWNAPLVWMTTFMIDEAAKGTGGSTGGDEDKTDYPKNVKANYNTQYHQIQFVWDKVQGADRYGIAVYLAGKWRVQTSNITTNSFVTPKNLTPGMTYKVAVAARVNGKWNTTDPIKNAITVTVK</sequence>
<dbReference type="GO" id="GO:0030245">
    <property type="term" value="P:cellulose catabolic process"/>
    <property type="evidence" value="ECO:0007669"/>
    <property type="project" value="UniProtKB-KW"/>
</dbReference>
<evidence type="ECO:0000256" key="7">
    <source>
        <dbReference type="ARBA" id="ARBA00023326"/>
    </source>
</evidence>
<dbReference type="PROSITE" id="PS00698">
    <property type="entry name" value="GH9_3"/>
    <property type="match status" value="1"/>
</dbReference>
<dbReference type="InterPro" id="IPR004197">
    <property type="entry name" value="Cellulase_Ig-like"/>
</dbReference>
<keyword evidence="5 8" id="KW-0119">Carbohydrate metabolism</keyword>
<dbReference type="Gene3D" id="2.60.120.260">
    <property type="entry name" value="Galactose-binding domain-like"/>
    <property type="match status" value="1"/>
</dbReference>
<dbReference type="InterPro" id="IPR008979">
    <property type="entry name" value="Galactose-bd-like_sf"/>
</dbReference>
<proteinExistence type="inferred from homology"/>
<dbReference type="Gene3D" id="1.50.10.10">
    <property type="match status" value="1"/>
</dbReference>
<evidence type="ECO:0000256" key="5">
    <source>
        <dbReference type="ARBA" id="ARBA00023277"/>
    </source>
</evidence>
<dbReference type="EMBL" id="FOAT01000009">
    <property type="protein sequence ID" value="SEL01174.1"/>
    <property type="molecule type" value="Genomic_DNA"/>
</dbReference>